<comment type="caution">
    <text evidence="2">The sequence shown here is derived from an EMBL/GenBank/DDBJ whole genome shotgun (WGS) entry which is preliminary data.</text>
</comment>
<dbReference type="RefSeq" id="WP_386344568.1">
    <property type="nucleotide sequence ID" value="NZ_JBHSFG010000037.1"/>
</dbReference>
<dbReference type="EMBL" id="JBHSFG010000037">
    <property type="protein sequence ID" value="MFC4467327.1"/>
    <property type="molecule type" value="Genomic_DNA"/>
</dbReference>
<accession>A0ABV8YRY6</accession>
<keyword evidence="1" id="KW-0812">Transmembrane</keyword>
<keyword evidence="1" id="KW-0472">Membrane</keyword>
<keyword evidence="1" id="KW-1133">Transmembrane helix</keyword>
<evidence type="ECO:0000313" key="3">
    <source>
        <dbReference type="Proteomes" id="UP001596012"/>
    </source>
</evidence>
<evidence type="ECO:0008006" key="4">
    <source>
        <dbReference type="Google" id="ProtNLM"/>
    </source>
</evidence>
<name>A0ABV8YRY6_9ACTN</name>
<dbReference type="Proteomes" id="UP001596012">
    <property type="component" value="Unassembled WGS sequence"/>
</dbReference>
<feature type="transmembrane region" description="Helical" evidence="1">
    <location>
        <begin position="20"/>
        <end position="41"/>
    </location>
</feature>
<proteinExistence type="predicted"/>
<gene>
    <name evidence="2" type="ORF">ACFPH6_22830</name>
</gene>
<protein>
    <recommendedName>
        <fullName evidence="4">Secreted protein</fullName>
    </recommendedName>
</protein>
<organism evidence="2 3">
    <name type="scientific">Streptomyces xiangluensis</name>
    <dbReference type="NCBI Taxonomy" id="2665720"/>
    <lineage>
        <taxon>Bacteria</taxon>
        <taxon>Bacillati</taxon>
        <taxon>Actinomycetota</taxon>
        <taxon>Actinomycetes</taxon>
        <taxon>Kitasatosporales</taxon>
        <taxon>Streptomycetaceae</taxon>
        <taxon>Streptomyces</taxon>
    </lineage>
</organism>
<evidence type="ECO:0000256" key="1">
    <source>
        <dbReference type="SAM" id="Phobius"/>
    </source>
</evidence>
<sequence>MIDYVVCVIFAMAGSRTQRPAPSVLLIGLILLVASHLLGALHGPGFLGPHQPLTAVGAVQSVSAVEAEAVGSGHGHGHEFLEDTVEHAVDRVRPSADGPVHSPQIAEPVTSRLVASASLSQAGPGDGVPEPANGRSACARHCVWRQ</sequence>
<reference evidence="3" key="1">
    <citation type="journal article" date="2019" name="Int. J. Syst. Evol. Microbiol.">
        <title>The Global Catalogue of Microorganisms (GCM) 10K type strain sequencing project: providing services to taxonomists for standard genome sequencing and annotation.</title>
        <authorList>
            <consortium name="The Broad Institute Genomics Platform"/>
            <consortium name="The Broad Institute Genome Sequencing Center for Infectious Disease"/>
            <person name="Wu L."/>
            <person name="Ma J."/>
        </authorList>
    </citation>
    <scope>NUCLEOTIDE SEQUENCE [LARGE SCALE GENOMIC DNA]</scope>
    <source>
        <strain evidence="3">DT43</strain>
    </source>
</reference>
<evidence type="ECO:0000313" key="2">
    <source>
        <dbReference type="EMBL" id="MFC4467327.1"/>
    </source>
</evidence>
<keyword evidence="3" id="KW-1185">Reference proteome</keyword>